<dbReference type="PANTHER" id="PTHR42732:SF1">
    <property type="entry name" value="BETA-MANNOSIDASE"/>
    <property type="match status" value="1"/>
</dbReference>
<dbReference type="InterPro" id="IPR008979">
    <property type="entry name" value="Galactose-bd-like_sf"/>
</dbReference>
<evidence type="ECO:0000259" key="2">
    <source>
        <dbReference type="Pfam" id="PF02837"/>
    </source>
</evidence>
<organism evidence="3">
    <name type="scientific">marine sediment metagenome</name>
    <dbReference type="NCBI Taxonomy" id="412755"/>
    <lineage>
        <taxon>unclassified sequences</taxon>
        <taxon>metagenomes</taxon>
        <taxon>ecological metagenomes</taxon>
    </lineage>
</organism>
<dbReference type="InterPro" id="IPR051913">
    <property type="entry name" value="GH2_Domain-Containing"/>
</dbReference>
<dbReference type="GO" id="GO:0004553">
    <property type="term" value="F:hydrolase activity, hydrolyzing O-glycosyl compounds"/>
    <property type="evidence" value="ECO:0007669"/>
    <property type="project" value="InterPro"/>
</dbReference>
<evidence type="ECO:0000256" key="1">
    <source>
        <dbReference type="ARBA" id="ARBA00007401"/>
    </source>
</evidence>
<feature type="non-terminal residue" evidence="3">
    <location>
        <position position="189"/>
    </location>
</feature>
<evidence type="ECO:0000313" key="3">
    <source>
        <dbReference type="EMBL" id="GAI39785.1"/>
    </source>
</evidence>
<name>X1PL38_9ZZZZ</name>
<dbReference type="GO" id="GO:0005975">
    <property type="term" value="P:carbohydrate metabolic process"/>
    <property type="evidence" value="ECO:0007669"/>
    <property type="project" value="InterPro"/>
</dbReference>
<sequence>MKITGVVMSHADVGDIKARILHNGTLVWESSNIAPWKGENFAVDIADLDNGDTITFMQSSFIAWSKLRWNYLTVTESASDPNAVKAPAFDDSSWDAVHLPHNPVVDQLWPEWPTYSYEGVSWYRKHFSIDSFYQGRKIFIEFEGANIVTDVWINGTYLTTHYGGYLPFTVDITDYANFGGVQSVIAVKV</sequence>
<comment type="similarity">
    <text evidence="1">Belongs to the glycosyl hydrolase 2 family.</text>
</comment>
<comment type="caution">
    <text evidence="3">The sequence shown here is derived from an EMBL/GenBank/DDBJ whole genome shotgun (WGS) entry which is preliminary data.</text>
</comment>
<accession>X1PL38</accession>
<dbReference type="PANTHER" id="PTHR42732">
    <property type="entry name" value="BETA-GALACTOSIDASE"/>
    <property type="match status" value="1"/>
</dbReference>
<dbReference type="SUPFAM" id="SSF49785">
    <property type="entry name" value="Galactose-binding domain-like"/>
    <property type="match status" value="1"/>
</dbReference>
<gene>
    <name evidence="3" type="ORF">S06H3_50015</name>
</gene>
<dbReference type="InterPro" id="IPR006104">
    <property type="entry name" value="Glyco_hydro_2_N"/>
</dbReference>
<dbReference type="EMBL" id="BARV01031626">
    <property type="protein sequence ID" value="GAI39785.1"/>
    <property type="molecule type" value="Genomic_DNA"/>
</dbReference>
<reference evidence="3" key="1">
    <citation type="journal article" date="2014" name="Front. Microbiol.">
        <title>High frequency of phylogenetically diverse reductive dehalogenase-homologous genes in deep subseafloor sedimentary metagenomes.</title>
        <authorList>
            <person name="Kawai M."/>
            <person name="Futagami T."/>
            <person name="Toyoda A."/>
            <person name="Takaki Y."/>
            <person name="Nishi S."/>
            <person name="Hori S."/>
            <person name="Arai W."/>
            <person name="Tsubouchi T."/>
            <person name="Morono Y."/>
            <person name="Uchiyama I."/>
            <person name="Ito T."/>
            <person name="Fujiyama A."/>
            <person name="Inagaki F."/>
            <person name="Takami H."/>
        </authorList>
    </citation>
    <scope>NUCLEOTIDE SEQUENCE</scope>
    <source>
        <strain evidence="3">Expedition CK06-06</strain>
    </source>
</reference>
<dbReference type="Pfam" id="PF02837">
    <property type="entry name" value="Glyco_hydro_2_N"/>
    <property type="match status" value="1"/>
</dbReference>
<feature type="domain" description="Glycosyl hydrolases family 2 sugar binding" evidence="2">
    <location>
        <begin position="116"/>
        <end position="189"/>
    </location>
</feature>
<proteinExistence type="inferred from homology"/>
<protein>
    <recommendedName>
        <fullName evidence="2">Glycosyl hydrolases family 2 sugar binding domain-containing protein</fullName>
    </recommendedName>
</protein>
<dbReference type="Gene3D" id="2.60.120.260">
    <property type="entry name" value="Galactose-binding domain-like"/>
    <property type="match status" value="1"/>
</dbReference>
<dbReference type="AlphaFoldDB" id="X1PL38"/>